<dbReference type="PANTHER" id="PTHR12815:SF23">
    <property type="entry name" value="OUTER MEMBRANE PROTEIN ASSEMBLY FACTOR BAMA"/>
    <property type="match status" value="1"/>
</dbReference>
<dbReference type="PROSITE" id="PS51779">
    <property type="entry name" value="POTRA"/>
    <property type="match status" value="4"/>
</dbReference>
<evidence type="ECO:0000259" key="10">
    <source>
        <dbReference type="PROSITE" id="PS51779"/>
    </source>
</evidence>
<evidence type="ECO:0000256" key="3">
    <source>
        <dbReference type="ARBA" id="ARBA00022692"/>
    </source>
</evidence>
<feature type="domain" description="POTRA" evidence="10">
    <location>
        <begin position="342"/>
        <end position="415"/>
    </location>
</feature>
<dbReference type="PANTHER" id="PTHR12815">
    <property type="entry name" value="SORTING AND ASSEMBLY MACHINERY SAMM50 PROTEIN FAMILY MEMBER"/>
    <property type="match status" value="1"/>
</dbReference>
<comment type="subcellular location">
    <subcellularLocation>
        <location evidence="1">Membrane</location>
    </subcellularLocation>
</comment>
<gene>
    <name evidence="11" type="primary">yaeT</name>
    <name evidence="11" type="ORF">DESUT3_22800</name>
</gene>
<dbReference type="EMBL" id="AP024355">
    <property type="protein sequence ID" value="BCR05211.1"/>
    <property type="molecule type" value="Genomic_DNA"/>
</dbReference>
<name>A0ABM8HXG1_9BACT</name>
<keyword evidence="4 9" id="KW-0732">Signal</keyword>
<evidence type="ECO:0000313" key="12">
    <source>
        <dbReference type="Proteomes" id="UP001319827"/>
    </source>
</evidence>
<evidence type="ECO:0000256" key="2">
    <source>
        <dbReference type="ARBA" id="ARBA00022452"/>
    </source>
</evidence>
<evidence type="ECO:0000256" key="8">
    <source>
        <dbReference type="NCBIfam" id="TIGR03303"/>
    </source>
</evidence>
<keyword evidence="7" id="KW-0998">Cell outer membrane</keyword>
<evidence type="ECO:0000256" key="4">
    <source>
        <dbReference type="ARBA" id="ARBA00022729"/>
    </source>
</evidence>
<dbReference type="InterPro" id="IPR010827">
    <property type="entry name" value="BamA/TamA_POTRA"/>
</dbReference>
<keyword evidence="5" id="KW-0677">Repeat</keyword>
<feature type="domain" description="POTRA" evidence="10">
    <location>
        <begin position="18"/>
        <end position="89"/>
    </location>
</feature>
<feature type="chain" id="PRO_5047398325" description="Outer membrane protein assembly factor BamA" evidence="9">
    <location>
        <begin position="16"/>
        <end position="759"/>
    </location>
</feature>
<keyword evidence="6" id="KW-0472">Membrane</keyword>
<dbReference type="InterPro" id="IPR023707">
    <property type="entry name" value="OM_assembly_BamA"/>
</dbReference>
<dbReference type="Pfam" id="PF01103">
    <property type="entry name" value="Omp85"/>
    <property type="match status" value="1"/>
</dbReference>
<evidence type="ECO:0000256" key="1">
    <source>
        <dbReference type="ARBA" id="ARBA00004370"/>
    </source>
</evidence>
<dbReference type="NCBIfam" id="TIGR03303">
    <property type="entry name" value="OM_YaeT"/>
    <property type="match status" value="1"/>
</dbReference>
<dbReference type="InterPro" id="IPR039910">
    <property type="entry name" value="D15-like"/>
</dbReference>
<keyword evidence="12" id="KW-1185">Reference proteome</keyword>
<accession>A0ABM8HXG1</accession>
<sequence>MAALVLLFFPAAALAQTYQLSEVVIEGNRRVETSAIRSVLQAAPGKTISLDEIDTDIRAIFKLGRFEDVKAEIRQQDAAVTLVYRLAERPLVRKVEFTGNKELSTDKLKPLSALKTPDIYNPSVVDKSVKAIKAAYLEEGFYSAEITPKVEIDDQNEASVTFEIKEGDKVLVDRIDFEGNKVFTDKELAKVMVTKERWFLSWLTGRGTYQEEVVQNDLEIIADQYYNQGYVQVKVRQPVVTPTEDGKYLNILIEVEEGEQFRVGEVEVQGDLLKSREEILELVLLRPGDVFSRKQLRADVFAVNDLYADQGYAYVNVSPLTNIEPEKKLVNLKFDIEQGIKVHIERIQISGNTKTRDKVIRREMKLDEGDLYSATKLKDSRRKVNNLGFFEEVNISTARGSDEAHMDVNVEVKERPTGTFSLGFGYSSVDGVIGQGSITQENFLGRALKLNLSGAFGSSSTTYQIGLLDPYFLDKNLSLGFDVYKTEREWSDFTKRTTGGDVKLGFPVGEYNRAFFIYRYEEKEIMDVDDDASLFIREQEGTSTLSSIYSSLTRNTTDYRLDPTTGYVAEGSVEFAGLGGSEKFSKYILDYRHFFPFKWGTVFSMHGQLGYVQRIGGQEIPIDERFFLGGINTLRGFNSREVGPRVRRTSQQVNPNTGNIETVLVDDFEFIGGTKEAIFNLEYTFPLVKEMGVKGLLFFDAGNAWSEDQEYFSEMRYSVGTGIRWFSPMGPLRLEWGYNLDPREDEDRSKFEFSIGKFF</sequence>
<dbReference type="Gene3D" id="3.10.20.310">
    <property type="entry name" value="membrane protein fhac"/>
    <property type="match status" value="5"/>
</dbReference>
<evidence type="ECO:0000256" key="6">
    <source>
        <dbReference type="ARBA" id="ARBA00023136"/>
    </source>
</evidence>
<feature type="domain" description="POTRA" evidence="10">
    <location>
        <begin position="261"/>
        <end position="339"/>
    </location>
</feature>
<evidence type="ECO:0000256" key="9">
    <source>
        <dbReference type="SAM" id="SignalP"/>
    </source>
</evidence>
<keyword evidence="3" id="KW-0812">Transmembrane</keyword>
<dbReference type="Pfam" id="PF07244">
    <property type="entry name" value="POTRA"/>
    <property type="match status" value="5"/>
</dbReference>
<organism evidence="11 12">
    <name type="scientific">Desulfuromonas versatilis</name>
    <dbReference type="NCBI Taxonomy" id="2802975"/>
    <lineage>
        <taxon>Bacteria</taxon>
        <taxon>Pseudomonadati</taxon>
        <taxon>Thermodesulfobacteriota</taxon>
        <taxon>Desulfuromonadia</taxon>
        <taxon>Desulfuromonadales</taxon>
        <taxon>Desulfuromonadaceae</taxon>
        <taxon>Desulfuromonas</taxon>
    </lineage>
</organism>
<dbReference type="Gene3D" id="2.40.160.50">
    <property type="entry name" value="membrane protein fhac: a member of the omp85/tpsb transporter family"/>
    <property type="match status" value="1"/>
</dbReference>
<reference evidence="11 12" key="1">
    <citation type="journal article" date="2016" name="C (Basel)">
        <title>Selective Growth of and Electricity Production by Marine Exoelectrogenic Bacteria in Self-Aggregated Hydrogel of Microbially Reduced Graphene Oxide.</title>
        <authorList>
            <person name="Yoshida N."/>
            <person name="Goto Y."/>
            <person name="Miyata Y."/>
        </authorList>
    </citation>
    <scope>NUCLEOTIDE SEQUENCE [LARGE SCALE GENOMIC DNA]</scope>
    <source>
        <strain evidence="11 12">NIT-T3</strain>
    </source>
</reference>
<dbReference type="InterPro" id="IPR034746">
    <property type="entry name" value="POTRA"/>
</dbReference>
<evidence type="ECO:0000313" key="11">
    <source>
        <dbReference type="EMBL" id="BCR05211.1"/>
    </source>
</evidence>
<reference evidence="11 12" key="2">
    <citation type="journal article" date="2021" name="Int. J. Syst. Evol. Microbiol.">
        <title>Isolation and Polyphasic Characterization of Desulfuromonas versatilis sp. Nov., an Electrogenic Bacteria Capable of Versatile Metabolism Isolated from a Graphene Oxide-Reducing Enrichment Culture.</title>
        <authorList>
            <person name="Xie L."/>
            <person name="Yoshida N."/>
            <person name="Ishii S."/>
            <person name="Meng L."/>
        </authorList>
    </citation>
    <scope>NUCLEOTIDE SEQUENCE [LARGE SCALE GENOMIC DNA]</scope>
    <source>
        <strain evidence="11 12">NIT-T3</strain>
    </source>
</reference>
<proteinExistence type="inferred from homology"/>
<dbReference type="PIRSF" id="PIRSF006076">
    <property type="entry name" value="OM_assembly_OMP85"/>
    <property type="match status" value="1"/>
</dbReference>
<dbReference type="Proteomes" id="UP001319827">
    <property type="component" value="Chromosome"/>
</dbReference>
<dbReference type="HAMAP" id="MF_01430">
    <property type="entry name" value="OM_assembly_BamA"/>
    <property type="match status" value="1"/>
</dbReference>
<feature type="domain" description="POTRA" evidence="10">
    <location>
        <begin position="90"/>
        <end position="167"/>
    </location>
</feature>
<keyword evidence="2" id="KW-1134">Transmembrane beta strand</keyword>
<feature type="signal peptide" evidence="9">
    <location>
        <begin position="1"/>
        <end position="15"/>
    </location>
</feature>
<dbReference type="InterPro" id="IPR000184">
    <property type="entry name" value="Bac_surfAg_D15"/>
</dbReference>
<protein>
    <recommendedName>
        <fullName evidence="8">Outer membrane protein assembly factor BamA</fullName>
    </recommendedName>
</protein>
<evidence type="ECO:0000256" key="5">
    <source>
        <dbReference type="ARBA" id="ARBA00022737"/>
    </source>
</evidence>
<evidence type="ECO:0000256" key="7">
    <source>
        <dbReference type="ARBA" id="ARBA00023237"/>
    </source>
</evidence>